<dbReference type="PROSITE" id="PS51257">
    <property type="entry name" value="PROKAR_LIPOPROTEIN"/>
    <property type="match status" value="1"/>
</dbReference>
<dbReference type="InterPro" id="IPR036737">
    <property type="entry name" value="OmpA-like_sf"/>
</dbReference>
<evidence type="ECO:0000256" key="5">
    <source>
        <dbReference type="SAM" id="SignalP"/>
    </source>
</evidence>
<keyword evidence="8" id="KW-1185">Reference proteome</keyword>
<evidence type="ECO:0000259" key="6">
    <source>
        <dbReference type="PROSITE" id="PS51123"/>
    </source>
</evidence>
<comment type="caution">
    <text evidence="7">The sequence shown here is derived from an EMBL/GenBank/DDBJ whole genome shotgun (WGS) entry which is preliminary data.</text>
</comment>
<dbReference type="PANTHER" id="PTHR30329:SF21">
    <property type="entry name" value="LIPOPROTEIN YIAD-RELATED"/>
    <property type="match status" value="1"/>
</dbReference>
<reference evidence="7" key="1">
    <citation type="submission" date="2023-06" db="EMBL/GenBank/DDBJ databases">
        <authorList>
            <person name="Jiang Y."/>
            <person name="Liu Q."/>
        </authorList>
    </citation>
    <scope>NUCLEOTIDE SEQUENCE</scope>
    <source>
        <strain evidence="7">CGMCC 1.12089</strain>
    </source>
</reference>
<dbReference type="Gene3D" id="3.30.1330.60">
    <property type="entry name" value="OmpA-like domain"/>
    <property type="match status" value="1"/>
</dbReference>
<evidence type="ECO:0000313" key="7">
    <source>
        <dbReference type="EMBL" id="MDM0043018.1"/>
    </source>
</evidence>
<evidence type="ECO:0000256" key="2">
    <source>
        <dbReference type="ARBA" id="ARBA00023136"/>
    </source>
</evidence>
<comment type="subcellular location">
    <subcellularLocation>
        <location evidence="1">Cell outer membrane</location>
    </subcellularLocation>
</comment>
<dbReference type="PRINTS" id="PR01021">
    <property type="entry name" value="OMPADOMAIN"/>
</dbReference>
<keyword evidence="2 4" id="KW-0472">Membrane</keyword>
<name>A0ABT7N4Z8_9BURK</name>
<evidence type="ECO:0000313" key="8">
    <source>
        <dbReference type="Proteomes" id="UP001174908"/>
    </source>
</evidence>
<dbReference type="InterPro" id="IPR006664">
    <property type="entry name" value="OMP_bac"/>
</dbReference>
<dbReference type="PROSITE" id="PS51123">
    <property type="entry name" value="OMPA_2"/>
    <property type="match status" value="1"/>
</dbReference>
<keyword evidence="3" id="KW-0998">Cell outer membrane</keyword>
<dbReference type="SUPFAM" id="SSF103088">
    <property type="entry name" value="OmpA-like"/>
    <property type="match status" value="1"/>
</dbReference>
<feature type="chain" id="PRO_5047138345" evidence="5">
    <location>
        <begin position="26"/>
        <end position="203"/>
    </location>
</feature>
<gene>
    <name evidence="7" type="ORF">QTH91_00855</name>
</gene>
<dbReference type="Proteomes" id="UP001174908">
    <property type="component" value="Unassembled WGS sequence"/>
</dbReference>
<proteinExistence type="predicted"/>
<feature type="signal peptide" evidence="5">
    <location>
        <begin position="1"/>
        <end position="25"/>
    </location>
</feature>
<keyword evidence="5" id="KW-0732">Signal</keyword>
<dbReference type="EMBL" id="JASZYV010000001">
    <property type="protein sequence ID" value="MDM0043018.1"/>
    <property type="molecule type" value="Genomic_DNA"/>
</dbReference>
<dbReference type="InterPro" id="IPR050330">
    <property type="entry name" value="Bact_OuterMem_StrucFunc"/>
</dbReference>
<dbReference type="RefSeq" id="WP_286658144.1">
    <property type="nucleotide sequence ID" value="NZ_JASZYV010000001.1"/>
</dbReference>
<feature type="domain" description="OmpA-like" evidence="6">
    <location>
        <begin position="89"/>
        <end position="203"/>
    </location>
</feature>
<evidence type="ECO:0000256" key="3">
    <source>
        <dbReference type="ARBA" id="ARBA00023237"/>
    </source>
</evidence>
<evidence type="ECO:0000256" key="4">
    <source>
        <dbReference type="PROSITE-ProRule" id="PRU00473"/>
    </source>
</evidence>
<dbReference type="PANTHER" id="PTHR30329">
    <property type="entry name" value="STATOR ELEMENT OF FLAGELLAR MOTOR COMPLEX"/>
    <property type="match status" value="1"/>
</dbReference>
<dbReference type="InterPro" id="IPR006665">
    <property type="entry name" value="OmpA-like"/>
</dbReference>
<accession>A0ABT7N4Z8</accession>
<dbReference type="CDD" id="cd07185">
    <property type="entry name" value="OmpA_C-like"/>
    <property type="match status" value="1"/>
</dbReference>
<dbReference type="Pfam" id="PF00691">
    <property type="entry name" value="OmpA"/>
    <property type="match status" value="1"/>
</dbReference>
<protein>
    <submittedName>
        <fullName evidence="7">OmpA family protein</fullName>
    </submittedName>
</protein>
<organism evidence="7 8">
    <name type="scientific">Variovorax dokdonensis</name>
    <dbReference type="NCBI Taxonomy" id="344883"/>
    <lineage>
        <taxon>Bacteria</taxon>
        <taxon>Pseudomonadati</taxon>
        <taxon>Pseudomonadota</taxon>
        <taxon>Betaproteobacteria</taxon>
        <taxon>Burkholderiales</taxon>
        <taxon>Comamonadaceae</taxon>
        <taxon>Variovorax</taxon>
    </lineage>
</organism>
<evidence type="ECO:0000256" key="1">
    <source>
        <dbReference type="ARBA" id="ARBA00004442"/>
    </source>
</evidence>
<sequence length="203" mass="21975">MSRAAWARFATFALASLLLAGCASRGTRVVLLPQEDGTPSAVVVRTKGGEQLVSQPYQRATALVGSDKAPTLDKADENAVRESNKQLFDLAPPKPQRFVLYFDAGGTVLTSQSKLELDSVIQAAMAHPGADITVTGHTDTRGSMTRNDQLGLQRATEIKGLLVQRGFPDNRIESVGRGQRELLVPTADQVDEPRNRRVVVLVR</sequence>